<dbReference type="OrthoDB" id="6329284at2759"/>
<accession>A0A9P4IEI4</accession>
<evidence type="ECO:0000313" key="3">
    <source>
        <dbReference type="Proteomes" id="UP000799772"/>
    </source>
</evidence>
<keyword evidence="3" id="KW-1185">Reference proteome</keyword>
<protein>
    <submittedName>
        <fullName evidence="2">Protein-L-isoaspartate O-methyltransferase</fullName>
    </submittedName>
</protein>
<dbReference type="PANTHER" id="PTHR43861">
    <property type="entry name" value="TRANS-ACONITATE 2-METHYLTRANSFERASE-RELATED"/>
    <property type="match status" value="1"/>
</dbReference>
<dbReference type="AlphaFoldDB" id="A0A9P4IEI4"/>
<dbReference type="CDD" id="cd02440">
    <property type="entry name" value="AdoMet_MTases"/>
    <property type="match status" value="1"/>
</dbReference>
<organism evidence="2 3">
    <name type="scientific">Rhizodiscina lignyota</name>
    <dbReference type="NCBI Taxonomy" id="1504668"/>
    <lineage>
        <taxon>Eukaryota</taxon>
        <taxon>Fungi</taxon>
        <taxon>Dikarya</taxon>
        <taxon>Ascomycota</taxon>
        <taxon>Pezizomycotina</taxon>
        <taxon>Dothideomycetes</taxon>
        <taxon>Pleosporomycetidae</taxon>
        <taxon>Aulographales</taxon>
        <taxon>Rhizodiscinaceae</taxon>
        <taxon>Rhizodiscina</taxon>
    </lineage>
</organism>
<name>A0A9P4IEI4_9PEZI</name>
<dbReference type="InterPro" id="IPR025714">
    <property type="entry name" value="Methyltranfer_dom"/>
</dbReference>
<evidence type="ECO:0000259" key="1">
    <source>
        <dbReference type="Pfam" id="PF13847"/>
    </source>
</evidence>
<dbReference type="Gene3D" id="3.40.50.150">
    <property type="entry name" value="Vaccinia Virus protein VP39"/>
    <property type="match status" value="1"/>
</dbReference>
<proteinExistence type="predicted"/>
<gene>
    <name evidence="2" type="ORF">NA57DRAFT_41411</name>
</gene>
<evidence type="ECO:0000313" key="2">
    <source>
        <dbReference type="EMBL" id="KAF2097067.1"/>
    </source>
</evidence>
<feature type="domain" description="Methyltransferase" evidence="1">
    <location>
        <begin position="39"/>
        <end position="154"/>
    </location>
</feature>
<dbReference type="SUPFAM" id="SSF53335">
    <property type="entry name" value="S-adenosyl-L-methionine-dependent methyltransferases"/>
    <property type="match status" value="1"/>
</dbReference>
<dbReference type="InterPro" id="IPR029063">
    <property type="entry name" value="SAM-dependent_MTases_sf"/>
</dbReference>
<sequence>MAETQADAAKRLYNFRADNYENSWHPSFARTFTEMAGIQPGDQVLDLACGTGLITFDTANRVGPSGKVIGVDVSEGMLGVAQAKKQQKGDRAANIELFLHDIADLDGLPDLKEKQFDVITCASALVLLKDANAALAVWTRYLRPGGKLITDAPHPRNLMVGKLLETVGEQIGVPVPYHRSWVKGQHSLKEALENAGLVVEREEFVEQTRLGTQYFGIDEAEDRFVSQLMTESGRNFRKPTEVREKALEAFKREWEKASVNGKVEDVDGVFVAVARKQH</sequence>
<dbReference type="Pfam" id="PF13847">
    <property type="entry name" value="Methyltransf_31"/>
    <property type="match status" value="1"/>
</dbReference>
<dbReference type="Proteomes" id="UP000799772">
    <property type="component" value="Unassembled WGS sequence"/>
</dbReference>
<dbReference type="EMBL" id="ML978128">
    <property type="protein sequence ID" value="KAF2097067.1"/>
    <property type="molecule type" value="Genomic_DNA"/>
</dbReference>
<reference evidence="2" key="1">
    <citation type="journal article" date="2020" name="Stud. Mycol.">
        <title>101 Dothideomycetes genomes: a test case for predicting lifestyles and emergence of pathogens.</title>
        <authorList>
            <person name="Haridas S."/>
            <person name="Albert R."/>
            <person name="Binder M."/>
            <person name="Bloem J."/>
            <person name="Labutti K."/>
            <person name="Salamov A."/>
            <person name="Andreopoulos B."/>
            <person name="Baker S."/>
            <person name="Barry K."/>
            <person name="Bills G."/>
            <person name="Bluhm B."/>
            <person name="Cannon C."/>
            <person name="Castanera R."/>
            <person name="Culley D."/>
            <person name="Daum C."/>
            <person name="Ezra D."/>
            <person name="Gonzalez J."/>
            <person name="Henrissat B."/>
            <person name="Kuo A."/>
            <person name="Liang C."/>
            <person name="Lipzen A."/>
            <person name="Lutzoni F."/>
            <person name="Magnuson J."/>
            <person name="Mondo S."/>
            <person name="Nolan M."/>
            <person name="Ohm R."/>
            <person name="Pangilinan J."/>
            <person name="Park H.-J."/>
            <person name="Ramirez L."/>
            <person name="Alfaro M."/>
            <person name="Sun H."/>
            <person name="Tritt A."/>
            <person name="Yoshinaga Y."/>
            <person name="Zwiers L.-H."/>
            <person name="Turgeon B."/>
            <person name="Goodwin S."/>
            <person name="Spatafora J."/>
            <person name="Crous P."/>
            <person name="Grigoriev I."/>
        </authorList>
    </citation>
    <scope>NUCLEOTIDE SEQUENCE</scope>
    <source>
        <strain evidence="2">CBS 133067</strain>
    </source>
</reference>
<comment type="caution">
    <text evidence="2">The sequence shown here is derived from an EMBL/GenBank/DDBJ whole genome shotgun (WGS) entry which is preliminary data.</text>
</comment>